<feature type="region of interest" description="Disordered" evidence="1">
    <location>
        <begin position="12"/>
        <end position="33"/>
    </location>
</feature>
<evidence type="ECO:0000313" key="2">
    <source>
        <dbReference type="EMBL" id="SMY30581.1"/>
    </source>
</evidence>
<feature type="compositionally biased region" description="Basic and acidic residues" evidence="1">
    <location>
        <begin position="123"/>
        <end position="134"/>
    </location>
</feature>
<evidence type="ECO:0000313" key="3">
    <source>
        <dbReference type="Proteomes" id="UP000215453"/>
    </source>
</evidence>
<dbReference type="EMBL" id="LT882695">
    <property type="protein sequence ID" value="SMY30581.1"/>
    <property type="molecule type" value="Genomic_DNA"/>
</dbReference>
<gene>
    <name evidence="2" type="ORF">ZT1A5_G12035</name>
</gene>
<protein>
    <submittedName>
        <fullName evidence="2">Uncharacterized protein</fullName>
    </submittedName>
</protein>
<feature type="region of interest" description="Disordered" evidence="1">
    <location>
        <begin position="173"/>
        <end position="194"/>
    </location>
</feature>
<feature type="region of interest" description="Disordered" evidence="1">
    <location>
        <begin position="123"/>
        <end position="155"/>
    </location>
</feature>
<dbReference type="Proteomes" id="UP000215453">
    <property type="component" value="Chromosome 20"/>
</dbReference>
<sequence>MNWPFYTLATTRSNKRARAQAVDHHDTYGQPSSKKQFVELYNAGDENADLRRRSSVAVVLQDKPMEPLGKRLPQSRPTAFEKKLAAVREKKPLPQDKPEEPLGTRLARSDPAAFEKKLAAVCEKKPLPQDKPKEPLGNGLARSDPTAFGNRRARLQPTVFKKELAAVRKKKLLPQTQNECTHKQDNMESIPTMT</sequence>
<accession>A0A1Y6M610</accession>
<proteinExistence type="predicted"/>
<evidence type="ECO:0000256" key="1">
    <source>
        <dbReference type="SAM" id="MobiDB-lite"/>
    </source>
</evidence>
<reference evidence="2 3" key="1">
    <citation type="submission" date="2016-10" db="EMBL/GenBank/DDBJ databases">
        <authorList>
            <person name="Varghese N."/>
        </authorList>
    </citation>
    <scope>NUCLEOTIDE SEQUENCE [LARGE SCALE GENOMIC DNA]</scope>
</reference>
<organism evidence="2 3">
    <name type="scientific">Zymoseptoria tritici ST99CH_1A5</name>
    <dbReference type="NCBI Taxonomy" id="1276529"/>
    <lineage>
        <taxon>Eukaryota</taxon>
        <taxon>Fungi</taxon>
        <taxon>Dikarya</taxon>
        <taxon>Ascomycota</taxon>
        <taxon>Pezizomycotina</taxon>
        <taxon>Dothideomycetes</taxon>
        <taxon>Dothideomycetidae</taxon>
        <taxon>Mycosphaerellales</taxon>
        <taxon>Mycosphaerellaceae</taxon>
        <taxon>Zymoseptoria</taxon>
    </lineage>
</organism>
<dbReference type="AlphaFoldDB" id="A0A1Y6M610"/>
<feature type="region of interest" description="Disordered" evidence="1">
    <location>
        <begin position="86"/>
        <end position="109"/>
    </location>
</feature>
<feature type="compositionally biased region" description="Basic and acidic residues" evidence="1">
    <location>
        <begin position="86"/>
        <end position="102"/>
    </location>
</feature>
<name>A0A1Y6M610_ZYMTR</name>